<dbReference type="AlphaFoldDB" id="A0A0N1NYI1"/>
<evidence type="ECO:0000313" key="3">
    <source>
        <dbReference type="EMBL" id="KPI39852.1"/>
    </source>
</evidence>
<feature type="compositionally biased region" description="Polar residues" evidence="1">
    <location>
        <begin position="216"/>
        <end position="240"/>
    </location>
</feature>
<dbReference type="GeneID" id="28732337"/>
<dbReference type="STRING" id="1664694.A0A0N1NYI1"/>
<organism evidence="3 4">
    <name type="scientific">Cyphellophora attinorum</name>
    <dbReference type="NCBI Taxonomy" id="1664694"/>
    <lineage>
        <taxon>Eukaryota</taxon>
        <taxon>Fungi</taxon>
        <taxon>Dikarya</taxon>
        <taxon>Ascomycota</taxon>
        <taxon>Pezizomycotina</taxon>
        <taxon>Eurotiomycetes</taxon>
        <taxon>Chaetothyriomycetidae</taxon>
        <taxon>Chaetothyriales</taxon>
        <taxon>Cyphellophoraceae</taxon>
        <taxon>Cyphellophora</taxon>
    </lineage>
</organism>
<proteinExistence type="predicted"/>
<protein>
    <recommendedName>
        <fullName evidence="2">DUF7053 domain-containing protein</fullName>
    </recommendedName>
</protein>
<feature type="compositionally biased region" description="Low complexity" evidence="1">
    <location>
        <begin position="406"/>
        <end position="432"/>
    </location>
</feature>
<dbReference type="PANTHER" id="PTHR38117">
    <property type="entry name" value="NACHT AND WD40 DOMAIN PROTEIN"/>
    <property type="match status" value="1"/>
</dbReference>
<keyword evidence="4" id="KW-1185">Reference proteome</keyword>
<sequence length="486" mass="54499">MSLRSKKNVTLIRPIPAFIPRALALDVLHDHSEVITLNPLVLSHRAIAAPIDAPPDEALSRWYEITERIQFIPGLGKAGSSTINFNGVFHDVPWGLQTHIYAPMNIDMRAQYRIAGSQPGVDQEPAIRELGLEKLGAPKEGLYLRADVEFKANVALAGFVKSESVKAIGEMVQRMVQRAEKLDADVLQGMIRDEREVNLGRVKSADGPQPQLAWQLRQSQSQGSVPHLSQTQSMPVQQCVSGRDSWPTEEQKPRHANTDPIAQELPSPPTIQYSSFGRNEQQPQIAYQQKRSSYAPPTHVVELDNTEHSAGSEQSGWSAGIADNGSTDSNGAYPYPDVRSPSQGRSPSREAVQQQNTSTYQHQQQAPSPQPQQTQSQQSPYAYTYNPADYQKQPQVIAQSKPFYPLPSQQQSYQQQYSHYQQPQQQQPAYPQTREPEMRERERGQKVPQFQEGRKYSFDEARLQPEALNVGSFERSRRWSGVGVGE</sequence>
<feature type="region of interest" description="Disordered" evidence="1">
    <location>
        <begin position="216"/>
        <end position="456"/>
    </location>
</feature>
<gene>
    <name evidence="3" type="ORF">AB675_11595</name>
</gene>
<dbReference type="Pfam" id="PF23155">
    <property type="entry name" value="DUF7053"/>
    <property type="match status" value="1"/>
</dbReference>
<evidence type="ECO:0000256" key="1">
    <source>
        <dbReference type="SAM" id="MobiDB-lite"/>
    </source>
</evidence>
<feature type="compositionally biased region" description="Low complexity" evidence="1">
    <location>
        <begin position="353"/>
        <end position="385"/>
    </location>
</feature>
<feature type="compositionally biased region" description="Polar residues" evidence="1">
    <location>
        <begin position="308"/>
        <end position="317"/>
    </location>
</feature>
<comment type="caution">
    <text evidence="3">The sequence shown here is derived from an EMBL/GenBank/DDBJ whole genome shotgun (WGS) entry which is preliminary data.</text>
</comment>
<dbReference type="OrthoDB" id="5078320at2759"/>
<dbReference type="InterPro" id="IPR055481">
    <property type="entry name" value="DUF7053"/>
</dbReference>
<dbReference type="VEuPathDB" id="FungiDB:AB675_11595"/>
<dbReference type="PANTHER" id="PTHR38117:SF1">
    <property type="entry name" value="DUF3074 DOMAIN-CONTAINING PROTEIN"/>
    <property type="match status" value="1"/>
</dbReference>
<feature type="compositionally biased region" description="Basic and acidic residues" evidence="1">
    <location>
        <begin position="434"/>
        <end position="445"/>
    </location>
</feature>
<evidence type="ECO:0000313" key="4">
    <source>
        <dbReference type="Proteomes" id="UP000038010"/>
    </source>
</evidence>
<evidence type="ECO:0000259" key="2">
    <source>
        <dbReference type="Pfam" id="PF23155"/>
    </source>
</evidence>
<dbReference type="EMBL" id="LFJN01000013">
    <property type="protein sequence ID" value="KPI39852.1"/>
    <property type="molecule type" value="Genomic_DNA"/>
</dbReference>
<dbReference type="RefSeq" id="XP_017999815.1">
    <property type="nucleotide sequence ID" value="XM_018140456.1"/>
</dbReference>
<feature type="domain" description="DUF7053" evidence="2">
    <location>
        <begin position="5"/>
        <end position="180"/>
    </location>
</feature>
<accession>A0A0N1NYI1</accession>
<name>A0A0N1NYI1_9EURO</name>
<feature type="compositionally biased region" description="Polar residues" evidence="1">
    <location>
        <begin position="270"/>
        <end position="292"/>
    </location>
</feature>
<reference evidence="3 4" key="1">
    <citation type="submission" date="2015-06" db="EMBL/GenBank/DDBJ databases">
        <title>Draft genome of the ant-associated black yeast Phialophora attae CBS 131958.</title>
        <authorList>
            <person name="Moreno L.F."/>
            <person name="Stielow B.J."/>
            <person name="de Hoog S."/>
            <person name="Vicente V.A."/>
            <person name="Weiss V.A."/>
            <person name="de Vries M."/>
            <person name="Cruz L.M."/>
            <person name="Souza E.M."/>
        </authorList>
    </citation>
    <scope>NUCLEOTIDE SEQUENCE [LARGE SCALE GENOMIC DNA]</scope>
    <source>
        <strain evidence="3 4">CBS 131958</strain>
    </source>
</reference>
<dbReference type="Proteomes" id="UP000038010">
    <property type="component" value="Unassembled WGS sequence"/>
</dbReference>